<organism evidence="2 3">
    <name type="scientific">Microbacterium ulmi</name>
    <dbReference type="NCBI Taxonomy" id="179095"/>
    <lineage>
        <taxon>Bacteria</taxon>
        <taxon>Bacillati</taxon>
        <taxon>Actinomycetota</taxon>
        <taxon>Actinomycetes</taxon>
        <taxon>Micrococcales</taxon>
        <taxon>Microbacteriaceae</taxon>
        <taxon>Microbacterium</taxon>
    </lineage>
</organism>
<evidence type="ECO:0000313" key="3">
    <source>
        <dbReference type="Proteomes" id="UP000543598"/>
    </source>
</evidence>
<reference evidence="2 3" key="1">
    <citation type="submission" date="2020-05" db="EMBL/GenBank/DDBJ databases">
        <title>MicrobeNet Type strains.</title>
        <authorList>
            <person name="Nicholson A.C."/>
        </authorList>
    </citation>
    <scope>NUCLEOTIDE SEQUENCE [LARGE SCALE GENOMIC DNA]</scope>
    <source>
        <strain evidence="2 3">JCM 14282</strain>
    </source>
</reference>
<gene>
    <name evidence="2" type="ORF">HLA99_13765</name>
</gene>
<sequence>MSERMLRPGAPERPKEGVYLAATLAVMGEQLDERIDELARRRRLRARVGVTALAVCAVASGGVAAVALSAAAPELPAPAALTAEHELRCVDGDAVGDDAYFTVRYRLGEDEPPAEAVRLCALARSAVEARFDEFGSATPAQLIEIAEDLVAQALTRTGTDAVPAVAVDDAAFRPLAHPDPATPIVCEREGSTVVLAVPGGAASAVGRSLLCARAGS</sequence>
<evidence type="ECO:0000313" key="2">
    <source>
        <dbReference type="EMBL" id="NNH04915.1"/>
    </source>
</evidence>
<keyword evidence="1" id="KW-0472">Membrane</keyword>
<keyword evidence="1" id="KW-0812">Transmembrane</keyword>
<comment type="caution">
    <text evidence="2">The sequence shown here is derived from an EMBL/GenBank/DDBJ whole genome shotgun (WGS) entry which is preliminary data.</text>
</comment>
<name>A0A7Y2Q2C7_9MICO</name>
<proteinExistence type="predicted"/>
<protein>
    <submittedName>
        <fullName evidence="2">Uncharacterized protein</fullName>
    </submittedName>
</protein>
<dbReference type="AlphaFoldDB" id="A0A7Y2Q2C7"/>
<dbReference type="Proteomes" id="UP000543598">
    <property type="component" value="Unassembled WGS sequence"/>
</dbReference>
<feature type="transmembrane region" description="Helical" evidence="1">
    <location>
        <begin position="48"/>
        <end position="72"/>
    </location>
</feature>
<keyword evidence="3" id="KW-1185">Reference proteome</keyword>
<dbReference type="RefSeq" id="WP_167036962.1">
    <property type="nucleotide sequence ID" value="NZ_BAAANA010000001.1"/>
</dbReference>
<keyword evidence="1" id="KW-1133">Transmembrane helix</keyword>
<dbReference type="EMBL" id="JABEMB010000026">
    <property type="protein sequence ID" value="NNH04915.1"/>
    <property type="molecule type" value="Genomic_DNA"/>
</dbReference>
<evidence type="ECO:0000256" key="1">
    <source>
        <dbReference type="SAM" id="Phobius"/>
    </source>
</evidence>
<accession>A0A7Y2Q2C7</accession>